<dbReference type="CDD" id="cd06572">
    <property type="entry name" value="Histidinol_dh"/>
    <property type="match status" value="1"/>
</dbReference>
<evidence type="ECO:0000256" key="7">
    <source>
        <dbReference type="ARBA" id="ARBA00022833"/>
    </source>
</evidence>
<dbReference type="PROSITE" id="PS00611">
    <property type="entry name" value="HISOL_DEHYDROGENASE"/>
    <property type="match status" value="1"/>
</dbReference>
<dbReference type="InterPro" id="IPR012131">
    <property type="entry name" value="Hstdl_DH"/>
</dbReference>
<dbReference type="EMBL" id="JAVREO010000001">
    <property type="protein sequence ID" value="MDT0265010.1"/>
    <property type="molecule type" value="Genomic_DNA"/>
</dbReference>
<feature type="binding site" evidence="12">
    <location>
        <position position="369"/>
    </location>
    <ligand>
        <name>Zn(2+)</name>
        <dbReference type="ChEBI" id="CHEBI:29105"/>
    </ligand>
</feature>
<proteinExistence type="inferred from homology"/>
<dbReference type="RefSeq" id="WP_311663838.1">
    <property type="nucleotide sequence ID" value="NZ_JAVREO010000001.1"/>
</dbReference>
<evidence type="ECO:0000313" key="16">
    <source>
        <dbReference type="Proteomes" id="UP001183410"/>
    </source>
</evidence>
<dbReference type="HAMAP" id="MF_01024">
    <property type="entry name" value="HisD"/>
    <property type="match status" value="1"/>
</dbReference>
<dbReference type="SUPFAM" id="SSF53720">
    <property type="entry name" value="ALDH-like"/>
    <property type="match status" value="1"/>
</dbReference>
<evidence type="ECO:0000256" key="5">
    <source>
        <dbReference type="ARBA" id="ARBA00016531"/>
    </source>
</evidence>
<feature type="binding site" evidence="12">
    <location>
        <position position="423"/>
    </location>
    <ligand>
        <name>substrate</name>
    </ligand>
</feature>
<dbReference type="InterPro" id="IPR022695">
    <property type="entry name" value="Histidinol_DH_monofunct"/>
</dbReference>
<evidence type="ECO:0000256" key="11">
    <source>
        <dbReference type="ARBA" id="ARBA00049489"/>
    </source>
</evidence>
<evidence type="ECO:0000256" key="10">
    <source>
        <dbReference type="ARBA" id="ARBA00023102"/>
    </source>
</evidence>
<evidence type="ECO:0000256" key="14">
    <source>
        <dbReference type="RuleBase" id="RU004175"/>
    </source>
</evidence>
<feature type="binding site" evidence="12">
    <location>
        <position position="428"/>
    </location>
    <ligand>
        <name>substrate</name>
    </ligand>
</feature>
<keyword evidence="6 12" id="KW-0479">Metal-binding</keyword>
<keyword evidence="16" id="KW-1185">Reference proteome</keyword>
<feature type="binding site" evidence="12">
    <location>
        <position position="221"/>
    </location>
    <ligand>
        <name>NAD(+)</name>
        <dbReference type="ChEBI" id="CHEBI:57540"/>
    </ligand>
</feature>
<comment type="cofactor">
    <cofactor evidence="12">
        <name>Zn(2+)</name>
        <dbReference type="ChEBI" id="CHEBI:29105"/>
    </cofactor>
    <text evidence="12">Binds 1 zinc ion per subunit.</text>
</comment>
<evidence type="ECO:0000256" key="2">
    <source>
        <dbReference type="ARBA" id="ARBA00004940"/>
    </source>
</evidence>
<feature type="binding site" evidence="12">
    <location>
        <position position="369"/>
    </location>
    <ligand>
        <name>substrate</name>
    </ligand>
</feature>
<feature type="active site" description="Proton acceptor" evidence="12">
    <location>
        <position position="335"/>
    </location>
</feature>
<feature type="binding site" evidence="12">
    <location>
        <position position="244"/>
    </location>
    <ligand>
        <name>substrate</name>
    </ligand>
</feature>
<evidence type="ECO:0000256" key="8">
    <source>
        <dbReference type="ARBA" id="ARBA00023002"/>
    </source>
</evidence>
<evidence type="ECO:0000256" key="13">
    <source>
        <dbReference type="PIRNR" id="PIRNR000099"/>
    </source>
</evidence>
<dbReference type="NCBIfam" id="TIGR00069">
    <property type="entry name" value="hisD"/>
    <property type="match status" value="1"/>
</dbReference>
<dbReference type="PANTHER" id="PTHR21256">
    <property type="entry name" value="HISTIDINOL DEHYDROGENASE HDH"/>
    <property type="match status" value="1"/>
</dbReference>
<keyword evidence="10 12" id="KW-0368">Histidine biosynthesis</keyword>
<keyword evidence="9 12" id="KW-0520">NAD</keyword>
<evidence type="ECO:0000313" key="15">
    <source>
        <dbReference type="EMBL" id="MDT0265010.1"/>
    </source>
</evidence>
<evidence type="ECO:0000256" key="3">
    <source>
        <dbReference type="ARBA" id="ARBA00010178"/>
    </source>
</evidence>
<dbReference type="GO" id="GO:0004399">
    <property type="term" value="F:histidinol dehydrogenase activity"/>
    <property type="evidence" value="ECO:0007669"/>
    <property type="project" value="UniProtKB-EC"/>
</dbReference>
<feature type="binding site" evidence="12">
    <location>
        <position position="266"/>
    </location>
    <ligand>
        <name>Zn(2+)</name>
        <dbReference type="ChEBI" id="CHEBI:29105"/>
    </ligand>
</feature>
<dbReference type="InterPro" id="IPR016161">
    <property type="entry name" value="Ald_DH/histidinol_DH"/>
</dbReference>
<evidence type="ECO:0000256" key="12">
    <source>
        <dbReference type="HAMAP-Rule" id="MF_01024"/>
    </source>
</evidence>
<gene>
    <name evidence="12 15" type="primary">hisD</name>
    <name evidence="15" type="ORF">RM844_01770</name>
</gene>
<evidence type="ECO:0000256" key="6">
    <source>
        <dbReference type="ARBA" id="ARBA00022723"/>
    </source>
</evidence>
<dbReference type="Gene3D" id="1.20.5.1300">
    <property type="match status" value="1"/>
</dbReference>
<comment type="pathway">
    <text evidence="2 12">Amino-acid biosynthesis; L-histidine biosynthesis; L-histidine from 5-phospho-alpha-D-ribose 1-diphosphate: step 9/9.</text>
</comment>
<name>A0ABU2JJ48_9ACTN</name>
<dbReference type="PRINTS" id="PR00083">
    <property type="entry name" value="HOLDHDRGNASE"/>
</dbReference>
<sequence length="444" mass="46896">MLNRIDLRDAATSAAIDRELLPRAELDVEAALEKVRPICEDVRHRGTAALVEYARRFDGVRQTRTRVPAEALARALAELDPAVRTALEESVRRARLVHREQRRTDHTTKVVPGGTVTERWVPVQRVGLYVPGGQAVYPSSVVMNVVPAQEAGVGSLAVSSPPQRTPGQEWSDGLPHPTIMAACALLGVDEVHAAGGAQAIAMFAHGTAECRPVKLVTGPGNIYVAAAKRLLKGIVGIDAEAGPTEIAVLADEHADPALIAADLISQAEHDELAAAVLVTPSVALADAVDAELTRQVAAAKHHQRITAALTGRQSYTVLVADLDHGLTVVDAYAAEHLEIQTERAAEVAARVTNAGAVFVGPHAPVSLGDYCAGSNHVLPTGGCACHSSGLSVQSFLRGVHVVEYDREALAEVAPLVVTLAEAEDLPAHGAAVQARFEWKVPPRK</sequence>
<comment type="catalytic activity">
    <reaction evidence="11 12">
        <text>L-histidinol + 2 NAD(+) + H2O = L-histidine + 2 NADH + 3 H(+)</text>
        <dbReference type="Rhea" id="RHEA:20641"/>
        <dbReference type="ChEBI" id="CHEBI:15377"/>
        <dbReference type="ChEBI" id="CHEBI:15378"/>
        <dbReference type="ChEBI" id="CHEBI:57540"/>
        <dbReference type="ChEBI" id="CHEBI:57595"/>
        <dbReference type="ChEBI" id="CHEBI:57699"/>
        <dbReference type="ChEBI" id="CHEBI:57945"/>
        <dbReference type="EC" id="1.1.1.23"/>
    </reaction>
</comment>
<feature type="binding site" evidence="12">
    <location>
        <position position="198"/>
    </location>
    <ligand>
        <name>NAD(+)</name>
        <dbReference type="ChEBI" id="CHEBI:57540"/>
    </ligand>
</feature>
<comment type="similarity">
    <text evidence="3 12 13 14">Belongs to the histidinol dehydrogenase family.</text>
</comment>
<accession>A0ABU2JJ48</accession>
<feature type="binding site" evidence="12">
    <location>
        <position position="129"/>
    </location>
    <ligand>
        <name>NAD(+)</name>
        <dbReference type="ChEBI" id="CHEBI:57540"/>
    </ligand>
</feature>
<comment type="function">
    <text evidence="1 12">Catalyzes the sequential NAD-dependent oxidations of L-histidinol to L-histidinaldehyde and then to L-histidine.</text>
</comment>
<evidence type="ECO:0000256" key="4">
    <source>
        <dbReference type="ARBA" id="ARBA00012965"/>
    </source>
</evidence>
<dbReference type="Pfam" id="PF00815">
    <property type="entry name" value="Histidinol_dh"/>
    <property type="match status" value="1"/>
</dbReference>
<dbReference type="Proteomes" id="UP001183410">
    <property type="component" value="Unassembled WGS sequence"/>
</dbReference>
<dbReference type="Gene3D" id="3.40.50.1980">
    <property type="entry name" value="Nitrogenase molybdenum iron protein domain"/>
    <property type="match status" value="2"/>
</dbReference>
<feature type="binding site" evidence="12">
    <location>
        <position position="266"/>
    </location>
    <ligand>
        <name>substrate</name>
    </ligand>
</feature>
<feature type="active site" description="Proton acceptor" evidence="12">
    <location>
        <position position="336"/>
    </location>
</feature>
<dbReference type="PANTHER" id="PTHR21256:SF2">
    <property type="entry name" value="HISTIDINE BIOSYNTHESIS TRIFUNCTIONAL PROTEIN"/>
    <property type="match status" value="1"/>
</dbReference>
<feature type="binding site" evidence="12">
    <location>
        <position position="269"/>
    </location>
    <ligand>
        <name>Zn(2+)</name>
        <dbReference type="ChEBI" id="CHEBI:29105"/>
    </ligand>
</feature>
<reference evidence="16" key="1">
    <citation type="submission" date="2023-07" db="EMBL/GenBank/DDBJ databases">
        <title>30 novel species of actinomycetes from the DSMZ collection.</title>
        <authorList>
            <person name="Nouioui I."/>
        </authorList>
    </citation>
    <scope>NUCLEOTIDE SEQUENCE [LARGE SCALE GENOMIC DNA]</scope>
    <source>
        <strain evidence="16">DSM 44915</strain>
    </source>
</reference>
<comment type="caution">
    <text evidence="15">The sequence shown here is derived from an EMBL/GenBank/DDBJ whole genome shotgun (WGS) entry which is preliminary data.</text>
</comment>
<feature type="binding site" evidence="12">
    <location>
        <position position="336"/>
    </location>
    <ligand>
        <name>substrate</name>
    </ligand>
</feature>
<feature type="binding site" evidence="12">
    <location>
        <position position="428"/>
    </location>
    <ligand>
        <name>Zn(2+)</name>
        <dbReference type="ChEBI" id="CHEBI:29105"/>
    </ligand>
</feature>
<keyword evidence="7 12" id="KW-0862">Zinc</keyword>
<keyword evidence="8 12" id="KW-0560">Oxidoreductase</keyword>
<protein>
    <recommendedName>
        <fullName evidence="5 12">Histidinol dehydrogenase</fullName>
        <shortName evidence="12">HDH</shortName>
        <ecNumber evidence="4 12">1.1.1.23</ecNumber>
    </recommendedName>
</protein>
<dbReference type="PIRSF" id="PIRSF000099">
    <property type="entry name" value="Histidinol_dh"/>
    <property type="match status" value="1"/>
</dbReference>
<dbReference type="InterPro" id="IPR001692">
    <property type="entry name" value="Histidinol_DH_CS"/>
</dbReference>
<feature type="binding site" evidence="12">
    <location>
        <position position="269"/>
    </location>
    <ligand>
        <name>substrate</name>
    </ligand>
</feature>
<keyword evidence="12" id="KW-0028">Amino-acid biosynthesis</keyword>
<evidence type="ECO:0000256" key="1">
    <source>
        <dbReference type="ARBA" id="ARBA00003850"/>
    </source>
</evidence>
<evidence type="ECO:0000256" key="9">
    <source>
        <dbReference type="ARBA" id="ARBA00023027"/>
    </source>
</evidence>
<organism evidence="15 16">
    <name type="scientific">Streptomyces chisholmiae</name>
    <dbReference type="NCBI Taxonomy" id="3075540"/>
    <lineage>
        <taxon>Bacteria</taxon>
        <taxon>Bacillati</taxon>
        <taxon>Actinomycetota</taxon>
        <taxon>Actinomycetes</taxon>
        <taxon>Kitasatosporales</taxon>
        <taxon>Streptomycetaceae</taxon>
        <taxon>Streptomyces</taxon>
    </lineage>
</organism>
<dbReference type="EC" id="1.1.1.23" evidence="4 12"/>